<feature type="compositionally biased region" description="Basic and acidic residues" evidence="1">
    <location>
        <begin position="206"/>
        <end position="215"/>
    </location>
</feature>
<keyword evidence="3" id="KW-0808">Transferase</keyword>
<feature type="compositionally biased region" description="Basic and acidic residues" evidence="1">
    <location>
        <begin position="224"/>
        <end position="235"/>
    </location>
</feature>
<accession>A0A4R8S499</accession>
<name>A0A4R8S499_9MYCO</name>
<organism evidence="3 4">
    <name type="scientific">Mycobacteroides salmoniphilum</name>
    <dbReference type="NCBI Taxonomy" id="404941"/>
    <lineage>
        <taxon>Bacteria</taxon>
        <taxon>Bacillati</taxon>
        <taxon>Actinomycetota</taxon>
        <taxon>Actinomycetes</taxon>
        <taxon>Mycobacteriales</taxon>
        <taxon>Mycobacteriaceae</taxon>
        <taxon>Mycobacteroides</taxon>
    </lineage>
</organism>
<dbReference type="Gene3D" id="3.90.176.10">
    <property type="entry name" value="Toxin ADP-ribosyltransferase, Chain A, domain 1"/>
    <property type="match status" value="1"/>
</dbReference>
<feature type="compositionally biased region" description="Polar residues" evidence="1">
    <location>
        <begin position="271"/>
        <end position="290"/>
    </location>
</feature>
<dbReference type="EMBL" id="PECH01000004">
    <property type="protein sequence ID" value="TDZ85418.1"/>
    <property type="molecule type" value="Genomic_DNA"/>
</dbReference>
<evidence type="ECO:0000259" key="2">
    <source>
        <dbReference type="Pfam" id="PF03496"/>
    </source>
</evidence>
<keyword evidence="3" id="KW-0328">Glycosyltransferase</keyword>
<reference evidence="3 4" key="1">
    <citation type="journal article" date="2019" name="Sci. Rep.">
        <title>Extended insight into the Mycobacterium chelonae-abscessus complex through whole genome sequencing of Mycobacterium salmoniphilum outbreak and Mycobacterium salmoniphilum-like strains.</title>
        <authorList>
            <person name="Behra P.R.K."/>
            <person name="Das S."/>
            <person name="Pettersson B.M.F."/>
            <person name="Shirreff L."/>
            <person name="DuCote T."/>
            <person name="Jacobsson K.G."/>
            <person name="Ennis D.G."/>
            <person name="Kirsebom L.A."/>
        </authorList>
    </citation>
    <scope>NUCLEOTIDE SEQUENCE [LARGE SCALE GENOMIC DNA]</scope>
    <source>
        <strain evidence="3 4">DE 4585</strain>
    </source>
</reference>
<sequence precursor="true">MSGYRFCVNVVTAGFLVAAGSAGWLGFGATAAADPGGGSSSSHDSGGSHSSAGGSHSSGGSQRSSGSGASGSAGSRSGHESKTSGSAGTSSAQHGGSTPGSTSGTKSSGSADAPGHAAATKPNAPSGSHSADSPSAAAKQAGSGGGVPTKEKRALTDPKPGTSARVSGVAGEPGLSSVASAQPDHGAAPRAEHKPGGKMASTPPEHATKVGEHGSVDSNVLHANHIEGHGERDTAGAEAAGEQHGNADSSEHVGTKGEQDALASNGGPESHGSQLSPSPKDSAGASNASGEKTKAAAPGDKSVDAATAKSSPETIQLDSHDLLAMNDYTEWGYIDLNRALRNGTLDASQRVRVDAIKRALEKLPSHEGPVTRGTFLPLEILAKYQPDKNVVEDAFTSTTKNPDATFPGNTYFEILSKNGRSVESVSAFPGEAEVLFPPSTAFTVLSKMMDPTTDKTVIRMVER</sequence>
<evidence type="ECO:0000313" key="4">
    <source>
        <dbReference type="Proteomes" id="UP000295117"/>
    </source>
</evidence>
<feature type="compositionally biased region" description="Low complexity" evidence="1">
    <location>
        <begin position="83"/>
        <end position="110"/>
    </location>
</feature>
<evidence type="ECO:0000313" key="3">
    <source>
        <dbReference type="EMBL" id="TDZ85418.1"/>
    </source>
</evidence>
<feature type="compositionally biased region" description="Polar residues" evidence="1">
    <location>
        <begin position="123"/>
        <end position="132"/>
    </location>
</feature>
<dbReference type="SUPFAM" id="SSF56399">
    <property type="entry name" value="ADP-ribosylation"/>
    <property type="match status" value="1"/>
</dbReference>
<evidence type="ECO:0000256" key="1">
    <source>
        <dbReference type="SAM" id="MobiDB-lite"/>
    </source>
</evidence>
<dbReference type="GO" id="GO:0106274">
    <property type="term" value="F:NAD+-protein-arginine ADP-ribosyltransferase activity"/>
    <property type="evidence" value="ECO:0007669"/>
    <property type="project" value="UniProtKB-EC"/>
</dbReference>
<protein>
    <submittedName>
        <fullName evidence="3">Putative NAD(+)--arginine ADP-ribosyltransferase Vis</fullName>
        <ecNumber evidence="3">2.4.2.31</ecNumber>
    </submittedName>
</protein>
<feature type="compositionally biased region" description="Basic and acidic residues" evidence="1">
    <location>
        <begin position="249"/>
        <end position="259"/>
    </location>
</feature>
<dbReference type="GO" id="GO:0005576">
    <property type="term" value="C:extracellular region"/>
    <property type="evidence" value="ECO:0007669"/>
    <property type="project" value="InterPro"/>
</dbReference>
<proteinExistence type="predicted"/>
<dbReference type="EC" id="2.4.2.31" evidence="3"/>
<gene>
    <name evidence="3" type="ORF">DE4585_00736</name>
</gene>
<feature type="region of interest" description="Disordered" evidence="1">
    <location>
        <begin position="30"/>
        <end position="312"/>
    </location>
</feature>
<feature type="compositionally biased region" description="Low complexity" evidence="1">
    <location>
        <begin position="40"/>
        <end position="76"/>
    </location>
</feature>
<dbReference type="Proteomes" id="UP000295117">
    <property type="component" value="Unassembled WGS sequence"/>
</dbReference>
<feature type="domain" description="ADP ribosyltransferase" evidence="2">
    <location>
        <begin position="316"/>
        <end position="447"/>
    </location>
</feature>
<dbReference type="AlphaFoldDB" id="A0A4R8S499"/>
<dbReference type="InterPro" id="IPR003540">
    <property type="entry name" value="ADP-ribosyltransferase"/>
</dbReference>
<dbReference type="Pfam" id="PF03496">
    <property type="entry name" value="ADPrib_exo_Tox"/>
    <property type="match status" value="1"/>
</dbReference>
<dbReference type="PROSITE" id="PS51996">
    <property type="entry name" value="TR_MART"/>
    <property type="match status" value="1"/>
</dbReference>
<comment type="caution">
    <text evidence="3">The sequence shown here is derived from an EMBL/GenBank/DDBJ whole genome shotgun (WGS) entry which is preliminary data.</text>
</comment>